<dbReference type="GO" id="GO:0009228">
    <property type="term" value="P:thiamine biosynthetic process"/>
    <property type="evidence" value="ECO:0007669"/>
    <property type="project" value="UniProtKB-KW"/>
</dbReference>
<dbReference type="SUPFAM" id="SSF51391">
    <property type="entry name" value="Thiamin phosphate synthase"/>
    <property type="match status" value="1"/>
</dbReference>
<proteinExistence type="predicted"/>
<evidence type="ECO:0000256" key="1">
    <source>
        <dbReference type="ARBA" id="ARBA00004948"/>
    </source>
</evidence>
<dbReference type="InterPro" id="IPR036206">
    <property type="entry name" value="ThiamineP_synth_sf"/>
</dbReference>
<dbReference type="EMBL" id="FNCG01000003">
    <property type="protein sequence ID" value="SDG36933.1"/>
    <property type="molecule type" value="Genomic_DNA"/>
</dbReference>
<dbReference type="GO" id="GO:0005737">
    <property type="term" value="C:cytoplasm"/>
    <property type="evidence" value="ECO:0007669"/>
    <property type="project" value="TreeGrafter"/>
</dbReference>
<dbReference type="RefSeq" id="WP_091164011.1">
    <property type="nucleotide sequence ID" value="NZ_FNCG01000003.1"/>
</dbReference>
<feature type="domain" description="Thiamine phosphate synthase/TenI" evidence="3">
    <location>
        <begin position="9"/>
        <end position="179"/>
    </location>
</feature>
<dbReference type="Gene3D" id="3.20.20.70">
    <property type="entry name" value="Aldolase class I"/>
    <property type="match status" value="1"/>
</dbReference>
<evidence type="ECO:0000259" key="3">
    <source>
        <dbReference type="Pfam" id="PF02581"/>
    </source>
</evidence>
<dbReference type="GO" id="GO:0004789">
    <property type="term" value="F:thiamine-phosphate diphosphorylase activity"/>
    <property type="evidence" value="ECO:0007669"/>
    <property type="project" value="TreeGrafter"/>
</dbReference>
<dbReference type="InterPro" id="IPR022998">
    <property type="entry name" value="ThiamineP_synth_TenI"/>
</dbReference>
<sequence length="202" mass="22751">MELIVISAPDTVTDEAQIINRLFGAGLQRFHLRKPDWDLDQCTNLITQIDQAYHHAIVCHQHHRLAKVFEMHYLHYPEKNRIKSDQLKLNIQLKEGYRLSTSIHDVSATSSLNHFEYAFLSPVFNSISKPGYQSMLPAGFCLDSNKPGPKVIALGGVDASNLNLLKKMNFDGAAVLGAIWQDPKQAVSNFISIKKQTEQLNP</sequence>
<dbReference type="CDD" id="cd00564">
    <property type="entry name" value="TMP_TenI"/>
    <property type="match status" value="1"/>
</dbReference>
<evidence type="ECO:0000313" key="4">
    <source>
        <dbReference type="EMBL" id="SDG36933.1"/>
    </source>
</evidence>
<keyword evidence="5" id="KW-1185">Reference proteome</keyword>
<dbReference type="STRING" id="551996.SAMN05192573_103220"/>
<accession>A0A1G7TNK9</accession>
<keyword evidence="2" id="KW-0784">Thiamine biosynthesis</keyword>
<name>A0A1G7TNK9_9SPHI</name>
<comment type="pathway">
    <text evidence="1">Cofactor biosynthesis; thiamine diphosphate biosynthesis.</text>
</comment>
<evidence type="ECO:0000313" key="5">
    <source>
        <dbReference type="Proteomes" id="UP000199705"/>
    </source>
</evidence>
<evidence type="ECO:0000256" key="2">
    <source>
        <dbReference type="ARBA" id="ARBA00022977"/>
    </source>
</evidence>
<gene>
    <name evidence="4" type="ORF">SAMN05192573_103220</name>
</gene>
<dbReference type="Proteomes" id="UP000199705">
    <property type="component" value="Unassembled WGS sequence"/>
</dbReference>
<organism evidence="4 5">
    <name type="scientific">Mucilaginibacter gossypii</name>
    <dbReference type="NCBI Taxonomy" id="551996"/>
    <lineage>
        <taxon>Bacteria</taxon>
        <taxon>Pseudomonadati</taxon>
        <taxon>Bacteroidota</taxon>
        <taxon>Sphingobacteriia</taxon>
        <taxon>Sphingobacteriales</taxon>
        <taxon>Sphingobacteriaceae</taxon>
        <taxon>Mucilaginibacter</taxon>
    </lineage>
</organism>
<dbReference type="Pfam" id="PF02581">
    <property type="entry name" value="TMP-TENI"/>
    <property type="match status" value="1"/>
</dbReference>
<dbReference type="InterPro" id="IPR013785">
    <property type="entry name" value="Aldolase_TIM"/>
</dbReference>
<protein>
    <submittedName>
        <fullName evidence="4">Thiamine-phosphate pyrophosphorylase</fullName>
    </submittedName>
</protein>
<reference evidence="5" key="1">
    <citation type="submission" date="2016-10" db="EMBL/GenBank/DDBJ databases">
        <authorList>
            <person name="Varghese N."/>
            <person name="Submissions S."/>
        </authorList>
    </citation>
    <scope>NUCLEOTIDE SEQUENCE [LARGE SCALE GENOMIC DNA]</scope>
    <source>
        <strain evidence="5">Gh-67</strain>
    </source>
</reference>
<dbReference type="PANTHER" id="PTHR20857:SF15">
    <property type="entry name" value="THIAMINE-PHOSPHATE SYNTHASE"/>
    <property type="match status" value="1"/>
</dbReference>
<dbReference type="PANTHER" id="PTHR20857">
    <property type="entry name" value="THIAMINE-PHOSPHATE PYROPHOSPHORYLASE"/>
    <property type="match status" value="1"/>
</dbReference>
<dbReference type="AlphaFoldDB" id="A0A1G7TNK9"/>